<protein>
    <recommendedName>
        <fullName evidence="3 11">Shikimate kinase</fullName>
        <shortName evidence="11">SK</shortName>
        <ecNumber evidence="3 11">2.7.1.71</ecNumber>
    </recommendedName>
</protein>
<dbReference type="PRINTS" id="PR01100">
    <property type="entry name" value="SHIKIMTKNASE"/>
</dbReference>
<comment type="subcellular location">
    <subcellularLocation>
        <location evidence="11">Cytoplasm</location>
    </subcellularLocation>
</comment>
<comment type="caution">
    <text evidence="11">Lacks conserved residue(s) required for the propagation of feature annotation.</text>
</comment>
<dbReference type="EC" id="2.7.1.71" evidence="3 11"/>
<accession>A0A7W5B4W4</accession>
<dbReference type="Pfam" id="PF01202">
    <property type="entry name" value="SKI"/>
    <property type="match status" value="1"/>
</dbReference>
<dbReference type="PANTHER" id="PTHR21087:SF16">
    <property type="entry name" value="SHIKIMATE KINASE 1, CHLOROPLASTIC"/>
    <property type="match status" value="1"/>
</dbReference>
<name>A0A7W5B4W4_9BACL</name>
<evidence type="ECO:0000256" key="11">
    <source>
        <dbReference type="HAMAP-Rule" id="MF_00109"/>
    </source>
</evidence>
<dbReference type="GO" id="GO:0004765">
    <property type="term" value="F:shikimate kinase activity"/>
    <property type="evidence" value="ECO:0007669"/>
    <property type="project" value="UniProtKB-UniRule"/>
</dbReference>
<evidence type="ECO:0000256" key="3">
    <source>
        <dbReference type="ARBA" id="ARBA00012154"/>
    </source>
</evidence>
<comment type="pathway">
    <text evidence="1 11">Metabolic intermediate biosynthesis; chorismate biosynthesis; chorismate from D-erythrose 4-phosphate and phosphoenolpyruvate: step 5/7.</text>
</comment>
<dbReference type="Gene3D" id="3.40.50.300">
    <property type="entry name" value="P-loop containing nucleotide triphosphate hydrolases"/>
    <property type="match status" value="1"/>
</dbReference>
<dbReference type="InterPro" id="IPR027417">
    <property type="entry name" value="P-loop_NTPase"/>
</dbReference>
<dbReference type="GO" id="GO:0008652">
    <property type="term" value="P:amino acid biosynthetic process"/>
    <property type="evidence" value="ECO:0007669"/>
    <property type="project" value="UniProtKB-KW"/>
</dbReference>
<comment type="caution">
    <text evidence="12">The sequence shown here is derived from an EMBL/GenBank/DDBJ whole genome shotgun (WGS) entry which is preliminary data.</text>
</comment>
<keyword evidence="9 11" id="KW-0057">Aromatic amino acid biosynthesis</keyword>
<evidence type="ECO:0000256" key="4">
    <source>
        <dbReference type="ARBA" id="ARBA00022605"/>
    </source>
</evidence>
<dbReference type="InterPro" id="IPR000623">
    <property type="entry name" value="Shikimate_kinase/TSH1"/>
</dbReference>
<dbReference type="PROSITE" id="PS01128">
    <property type="entry name" value="SHIKIMATE_KINASE"/>
    <property type="match status" value="1"/>
</dbReference>
<dbReference type="GO" id="GO:0000287">
    <property type="term" value="F:magnesium ion binding"/>
    <property type="evidence" value="ECO:0007669"/>
    <property type="project" value="UniProtKB-UniRule"/>
</dbReference>
<keyword evidence="11" id="KW-0963">Cytoplasm</keyword>
<dbReference type="GO" id="GO:0005524">
    <property type="term" value="F:ATP binding"/>
    <property type="evidence" value="ECO:0007669"/>
    <property type="project" value="UniProtKB-UniRule"/>
</dbReference>
<keyword evidence="6 11" id="KW-0547">Nucleotide-binding</keyword>
<reference evidence="12 13" key="1">
    <citation type="submission" date="2020-08" db="EMBL/GenBank/DDBJ databases">
        <title>Genomic Encyclopedia of Type Strains, Phase III (KMG-III): the genomes of soil and plant-associated and newly described type strains.</title>
        <authorList>
            <person name="Whitman W."/>
        </authorList>
    </citation>
    <scope>NUCLEOTIDE SEQUENCE [LARGE SCALE GENOMIC DNA]</scope>
    <source>
        <strain evidence="12 13">CECT 5862</strain>
    </source>
</reference>
<feature type="binding site" evidence="11">
    <location>
        <position position="23"/>
    </location>
    <ligand>
        <name>Mg(2+)</name>
        <dbReference type="ChEBI" id="CHEBI:18420"/>
    </ligand>
</feature>
<evidence type="ECO:0000256" key="7">
    <source>
        <dbReference type="ARBA" id="ARBA00022777"/>
    </source>
</evidence>
<evidence type="ECO:0000256" key="8">
    <source>
        <dbReference type="ARBA" id="ARBA00022840"/>
    </source>
</evidence>
<organism evidence="12 13">
    <name type="scientific">Paenibacillus phyllosphaerae</name>
    <dbReference type="NCBI Taxonomy" id="274593"/>
    <lineage>
        <taxon>Bacteria</taxon>
        <taxon>Bacillati</taxon>
        <taxon>Bacillota</taxon>
        <taxon>Bacilli</taxon>
        <taxon>Bacillales</taxon>
        <taxon>Paenibacillaceae</taxon>
        <taxon>Paenibacillus</taxon>
    </lineage>
</organism>
<comment type="cofactor">
    <cofactor evidence="11">
        <name>Mg(2+)</name>
        <dbReference type="ChEBI" id="CHEBI:18420"/>
    </cofactor>
    <text evidence="11">Binds 1 Mg(2+) ion per subunit.</text>
</comment>
<keyword evidence="11" id="KW-0479">Metal-binding</keyword>
<evidence type="ECO:0000313" key="13">
    <source>
        <dbReference type="Proteomes" id="UP000570361"/>
    </source>
</evidence>
<comment type="function">
    <text evidence="11">Catalyzes the specific phosphorylation of the 3-hydroxyl group of shikimic acid using ATP as a cosubstrate.</text>
</comment>
<comment type="catalytic activity">
    <reaction evidence="10 11">
        <text>shikimate + ATP = 3-phosphoshikimate + ADP + H(+)</text>
        <dbReference type="Rhea" id="RHEA:13121"/>
        <dbReference type="ChEBI" id="CHEBI:15378"/>
        <dbReference type="ChEBI" id="CHEBI:30616"/>
        <dbReference type="ChEBI" id="CHEBI:36208"/>
        <dbReference type="ChEBI" id="CHEBI:145989"/>
        <dbReference type="ChEBI" id="CHEBI:456216"/>
        <dbReference type="EC" id="2.7.1.71"/>
    </reaction>
</comment>
<feature type="binding site" evidence="11">
    <location>
        <position position="65"/>
    </location>
    <ligand>
        <name>substrate</name>
    </ligand>
</feature>
<dbReference type="SUPFAM" id="SSF52540">
    <property type="entry name" value="P-loop containing nucleoside triphosphate hydrolases"/>
    <property type="match status" value="1"/>
</dbReference>
<evidence type="ECO:0000256" key="10">
    <source>
        <dbReference type="ARBA" id="ARBA00048567"/>
    </source>
</evidence>
<keyword evidence="4 11" id="KW-0028">Amino-acid biosynthesis</keyword>
<comment type="similarity">
    <text evidence="2 11">Belongs to the shikimate kinase family.</text>
</comment>
<keyword evidence="13" id="KW-1185">Reference proteome</keyword>
<feature type="binding site" evidence="11">
    <location>
        <begin position="19"/>
        <end position="24"/>
    </location>
    <ligand>
        <name>ATP</name>
        <dbReference type="ChEBI" id="CHEBI:30616"/>
    </ligand>
</feature>
<dbReference type="UniPathway" id="UPA00053">
    <property type="reaction ID" value="UER00088"/>
</dbReference>
<feature type="binding site" evidence="11">
    <location>
        <position position="41"/>
    </location>
    <ligand>
        <name>substrate</name>
    </ligand>
</feature>
<keyword evidence="11" id="KW-0460">Magnesium</keyword>
<dbReference type="GO" id="GO:0009073">
    <property type="term" value="P:aromatic amino acid family biosynthetic process"/>
    <property type="evidence" value="ECO:0007669"/>
    <property type="project" value="UniProtKB-KW"/>
</dbReference>
<proteinExistence type="inferred from homology"/>
<evidence type="ECO:0000256" key="2">
    <source>
        <dbReference type="ARBA" id="ARBA00006997"/>
    </source>
</evidence>
<dbReference type="RefSeq" id="WP_343060771.1">
    <property type="nucleotide sequence ID" value="NZ_JACHXK010000031.1"/>
</dbReference>
<evidence type="ECO:0000256" key="6">
    <source>
        <dbReference type="ARBA" id="ARBA00022741"/>
    </source>
</evidence>
<dbReference type="AlphaFoldDB" id="A0A7W5B4W4"/>
<feature type="binding site" evidence="11">
    <location>
        <position position="88"/>
    </location>
    <ligand>
        <name>substrate</name>
    </ligand>
</feature>
<dbReference type="InterPro" id="IPR023000">
    <property type="entry name" value="Shikimate_kinase_CS"/>
</dbReference>
<feature type="binding site" evidence="11">
    <location>
        <position position="126"/>
    </location>
    <ligand>
        <name>ATP</name>
        <dbReference type="ChEBI" id="CHEBI:30616"/>
    </ligand>
</feature>
<dbReference type="GO" id="GO:0005829">
    <property type="term" value="C:cytosol"/>
    <property type="evidence" value="ECO:0007669"/>
    <property type="project" value="TreeGrafter"/>
</dbReference>
<dbReference type="InterPro" id="IPR031322">
    <property type="entry name" value="Shikimate/glucono_kinase"/>
</dbReference>
<gene>
    <name evidence="11" type="primary">aroK</name>
    <name evidence="12" type="ORF">FHS18_006534</name>
</gene>
<sequence length="178" mass="19281">MMTHAFGAPRHIVLVGFMGTGKSTVSRLLAEQIGCLAVDMDAEIERRIGRDIPSIFAQEGEAFFRRVESEVLAALLASEDSSIIATGGGAVLAQSNCDLMLKQGMVVALTAQPEHIIARVRGDENRPLLQGDVEERVNKLLADRKHAYAFAPLQIDTTALEAQAVADLIAEQWKATVR</sequence>
<evidence type="ECO:0000313" key="12">
    <source>
        <dbReference type="EMBL" id="MBB3114413.1"/>
    </source>
</evidence>
<keyword evidence="5 11" id="KW-0808">Transferase</keyword>
<dbReference type="PANTHER" id="PTHR21087">
    <property type="entry name" value="SHIKIMATE KINASE"/>
    <property type="match status" value="1"/>
</dbReference>
<dbReference type="CDD" id="cd00464">
    <property type="entry name" value="SK"/>
    <property type="match status" value="1"/>
</dbReference>
<keyword evidence="8 11" id="KW-0067">ATP-binding</keyword>
<keyword evidence="7 11" id="KW-0418">Kinase</keyword>
<dbReference type="HAMAP" id="MF_00109">
    <property type="entry name" value="Shikimate_kinase"/>
    <property type="match status" value="1"/>
</dbReference>
<feature type="binding site" evidence="11">
    <location>
        <position position="144"/>
    </location>
    <ligand>
        <name>substrate</name>
    </ligand>
</feature>
<dbReference type="EMBL" id="JACHXK010000031">
    <property type="protein sequence ID" value="MBB3114413.1"/>
    <property type="molecule type" value="Genomic_DNA"/>
</dbReference>
<dbReference type="GO" id="GO:0009423">
    <property type="term" value="P:chorismate biosynthetic process"/>
    <property type="evidence" value="ECO:0007669"/>
    <property type="project" value="UniProtKB-UniRule"/>
</dbReference>
<dbReference type="Proteomes" id="UP000570361">
    <property type="component" value="Unassembled WGS sequence"/>
</dbReference>
<comment type="subunit">
    <text evidence="11">Monomer.</text>
</comment>
<evidence type="ECO:0000256" key="5">
    <source>
        <dbReference type="ARBA" id="ARBA00022679"/>
    </source>
</evidence>
<evidence type="ECO:0000256" key="9">
    <source>
        <dbReference type="ARBA" id="ARBA00023141"/>
    </source>
</evidence>
<evidence type="ECO:0000256" key="1">
    <source>
        <dbReference type="ARBA" id="ARBA00004842"/>
    </source>
</evidence>